<dbReference type="Proteomes" id="UP000708148">
    <property type="component" value="Unassembled WGS sequence"/>
</dbReference>
<organism evidence="4 5">
    <name type="scientific">Ostreobium quekettii</name>
    <dbReference type="NCBI Taxonomy" id="121088"/>
    <lineage>
        <taxon>Eukaryota</taxon>
        <taxon>Viridiplantae</taxon>
        <taxon>Chlorophyta</taxon>
        <taxon>core chlorophytes</taxon>
        <taxon>Ulvophyceae</taxon>
        <taxon>TCBD clade</taxon>
        <taxon>Bryopsidales</taxon>
        <taxon>Ostreobineae</taxon>
        <taxon>Ostreobiaceae</taxon>
        <taxon>Ostreobium</taxon>
    </lineage>
</organism>
<sequence>MAADTIILAPHLLPLALKAADGSNAGSTDFRASLSPLLSAGHPEIADARAFLGDLTECRRTLLKALKTTDATPQAVDDSLRAYMAKIHHLMLPPTGAPPVGSDAGPPWRGSCVGAAVAVAWRDVVWERRGRDERKGGQEVARGDARLEVASVLLSVAMWKASKAAATAGGGGRGEGADSAVVAQARQLYREAAGIIQHLLDTHVEGLGRPTAGDLDENVLAGLHKFVLAEAESFTVLRAIEKGNVPSLVAAISMDVFQLYARAFNCLQRAAAPAAEVLEDPTVDLGKQARSSAHGIGVKGWAGYCRKVGGYTRYKAACFKAYMLAYHALDRSQGTQGGAAVRLAQEASKTVQTATNLGREYDSLLPHTSELQRQAFSRSLQDRVKQIDVQCEKDNATVHLQRVPEKLPDPPAAKQLVSAVDYSFPLFDPSVDHSLFSCFDLSRAPDVVVDVAGDGGKDGGQKTAAWWRWLLVILAFPVIVVASLLGMLIWIVLLPVKIFCCPLGFAAQMMWDVTEWLIKAPAYLALWAAGKPWQPEKRDVRAMASGGVEEGSPST</sequence>
<keyword evidence="2" id="KW-0812">Transmembrane</keyword>
<dbReference type="OrthoDB" id="10266451at2759"/>
<proteinExistence type="inferred from homology"/>
<dbReference type="InterPro" id="IPR038898">
    <property type="entry name" value="BROX"/>
</dbReference>
<keyword evidence="2" id="KW-1133">Transmembrane helix</keyword>
<keyword evidence="2" id="KW-0472">Membrane</keyword>
<dbReference type="PANTHER" id="PTHR23032">
    <property type="entry name" value="BRO1 DOMAIN-CONTAINING PROTEIN BROX"/>
    <property type="match status" value="1"/>
</dbReference>
<dbReference type="PANTHER" id="PTHR23032:SF13">
    <property type="entry name" value="BRO1 DOMAIN-CONTAINING PROTEIN BROX"/>
    <property type="match status" value="1"/>
</dbReference>
<evidence type="ECO:0000259" key="3">
    <source>
        <dbReference type="PROSITE" id="PS51180"/>
    </source>
</evidence>
<evidence type="ECO:0000313" key="4">
    <source>
        <dbReference type="EMBL" id="CAD7700046.1"/>
    </source>
</evidence>
<accession>A0A8S1J2S6</accession>
<dbReference type="EMBL" id="CAJHUC010001164">
    <property type="protein sequence ID" value="CAD7700046.1"/>
    <property type="molecule type" value="Genomic_DNA"/>
</dbReference>
<dbReference type="AlphaFoldDB" id="A0A8S1J2S6"/>
<feature type="transmembrane region" description="Helical" evidence="2">
    <location>
        <begin position="466"/>
        <end position="493"/>
    </location>
</feature>
<dbReference type="InterPro" id="IPR004328">
    <property type="entry name" value="BRO1_dom"/>
</dbReference>
<dbReference type="Pfam" id="PF03097">
    <property type="entry name" value="BRO1"/>
    <property type="match status" value="1"/>
</dbReference>
<evidence type="ECO:0000313" key="5">
    <source>
        <dbReference type="Proteomes" id="UP000708148"/>
    </source>
</evidence>
<comment type="similarity">
    <text evidence="1">Belongs to the BROX family.</text>
</comment>
<reference evidence="4" key="1">
    <citation type="submission" date="2020-12" db="EMBL/GenBank/DDBJ databases">
        <authorList>
            <person name="Iha C."/>
        </authorList>
    </citation>
    <scope>NUCLEOTIDE SEQUENCE</scope>
</reference>
<dbReference type="SMART" id="SM01041">
    <property type="entry name" value="BRO1"/>
    <property type="match status" value="1"/>
</dbReference>
<name>A0A8S1J2S6_9CHLO</name>
<feature type="domain" description="BRO1" evidence="3">
    <location>
        <begin position="11"/>
        <end position="419"/>
    </location>
</feature>
<dbReference type="InterPro" id="IPR038499">
    <property type="entry name" value="BRO1_sf"/>
</dbReference>
<dbReference type="Gene3D" id="1.25.40.280">
    <property type="entry name" value="alix/aip1 like domains"/>
    <property type="match status" value="1"/>
</dbReference>
<comment type="caution">
    <text evidence="4">The sequence shown here is derived from an EMBL/GenBank/DDBJ whole genome shotgun (WGS) entry which is preliminary data.</text>
</comment>
<evidence type="ECO:0000256" key="2">
    <source>
        <dbReference type="SAM" id="Phobius"/>
    </source>
</evidence>
<protein>
    <recommendedName>
        <fullName evidence="3">BRO1 domain-containing protein</fullName>
    </recommendedName>
</protein>
<keyword evidence="5" id="KW-1185">Reference proteome</keyword>
<gene>
    <name evidence="4" type="ORF">OSTQU699_LOCUS5405</name>
</gene>
<evidence type="ECO:0000256" key="1">
    <source>
        <dbReference type="ARBA" id="ARBA00008901"/>
    </source>
</evidence>
<dbReference type="PROSITE" id="PS51180">
    <property type="entry name" value="BRO1"/>
    <property type="match status" value="1"/>
</dbReference>